<comment type="caution">
    <text evidence="3">The sequence shown here is derived from an EMBL/GenBank/DDBJ whole genome shotgun (WGS) entry which is preliminary data.</text>
</comment>
<feature type="compositionally biased region" description="Polar residues" evidence="1">
    <location>
        <begin position="1"/>
        <end position="16"/>
    </location>
</feature>
<dbReference type="Pfam" id="PF24764">
    <property type="entry name" value="rva_4"/>
    <property type="match status" value="1"/>
</dbReference>
<reference evidence="3 4" key="1">
    <citation type="journal article" date="2020" name="ISME J.">
        <title>Uncovering the hidden diversity of litter-decomposition mechanisms in mushroom-forming fungi.</title>
        <authorList>
            <person name="Floudas D."/>
            <person name="Bentzer J."/>
            <person name="Ahren D."/>
            <person name="Johansson T."/>
            <person name="Persson P."/>
            <person name="Tunlid A."/>
        </authorList>
    </citation>
    <scope>NUCLEOTIDE SEQUENCE [LARGE SCALE GENOMIC DNA]</scope>
    <source>
        <strain evidence="3 4">CBS 661.87</strain>
    </source>
</reference>
<gene>
    <name evidence="3" type="ORF">D9615_002152</name>
</gene>
<accession>A0A8H5HPI4</accession>
<proteinExistence type="predicted"/>
<feature type="region of interest" description="Disordered" evidence="1">
    <location>
        <begin position="1"/>
        <end position="24"/>
    </location>
</feature>
<name>A0A8H5HPI4_9AGAR</name>
<evidence type="ECO:0000256" key="1">
    <source>
        <dbReference type="SAM" id="MobiDB-lite"/>
    </source>
</evidence>
<dbReference type="PANTHER" id="PTHR46177">
    <property type="entry name" value="INTEGRASE CATALYTIC DOMAIN-CONTAINING PROTEIN"/>
    <property type="match status" value="1"/>
</dbReference>
<dbReference type="InterPro" id="IPR058913">
    <property type="entry name" value="Integrase_dom_put"/>
</dbReference>
<dbReference type="Proteomes" id="UP000565441">
    <property type="component" value="Unassembled WGS sequence"/>
</dbReference>
<feature type="domain" description="Integrase core" evidence="2">
    <location>
        <begin position="155"/>
        <end position="314"/>
    </location>
</feature>
<evidence type="ECO:0000259" key="2">
    <source>
        <dbReference type="Pfam" id="PF24764"/>
    </source>
</evidence>
<dbReference type="AlphaFoldDB" id="A0A8H5HPI4"/>
<protein>
    <recommendedName>
        <fullName evidence="2">Integrase core domain-containing protein</fullName>
    </recommendedName>
</protein>
<sequence>MSTKSNNNPSGINQYKQCPPKDDPHTAAALQDYFKRNITNRKMISELLWTDHKIQLSEASVARRCKQLGLFGSGKTTREMSESDKRQLVLDQMSQDPTGRRGPRLTREAIIFNTGIYLTRKCIIDEMRLHHPEGFKLREPSVKKIKRGALTSLGPHHEWSADGHDKLSQIGFPIWGVRDKWSGKWLGLWVLPNNRYQASSTTDCGSETVLLYGLAAALREHFAPELEVVEFGPAHRFLKSVYNITIERGWMRLRIHWGDNVRAYWEVGQGTIYNSNIPKQYELVQWLWPKLIQQELDTFRRTMNDHTVRADKNKKLPSGISPNIAISLCHKYGATNYLQPVDVAVVQQLMQDIGGAELIQFVHADYAARAQAAYDSLHISSLTFDNVWNIFQSLLPLM</sequence>
<keyword evidence="4" id="KW-1185">Reference proteome</keyword>
<evidence type="ECO:0000313" key="3">
    <source>
        <dbReference type="EMBL" id="KAF5387178.1"/>
    </source>
</evidence>
<dbReference type="PANTHER" id="PTHR46177:SF1">
    <property type="entry name" value="INTEGRASE CATALYTIC DOMAIN-CONTAINING PROTEIN"/>
    <property type="match status" value="1"/>
</dbReference>
<evidence type="ECO:0000313" key="4">
    <source>
        <dbReference type="Proteomes" id="UP000565441"/>
    </source>
</evidence>
<dbReference type="EMBL" id="JAACJP010000002">
    <property type="protein sequence ID" value="KAF5387178.1"/>
    <property type="molecule type" value="Genomic_DNA"/>
</dbReference>
<organism evidence="3 4">
    <name type="scientific">Tricholomella constricta</name>
    <dbReference type="NCBI Taxonomy" id="117010"/>
    <lineage>
        <taxon>Eukaryota</taxon>
        <taxon>Fungi</taxon>
        <taxon>Dikarya</taxon>
        <taxon>Basidiomycota</taxon>
        <taxon>Agaricomycotina</taxon>
        <taxon>Agaricomycetes</taxon>
        <taxon>Agaricomycetidae</taxon>
        <taxon>Agaricales</taxon>
        <taxon>Tricholomatineae</taxon>
        <taxon>Lyophyllaceae</taxon>
        <taxon>Tricholomella</taxon>
    </lineage>
</organism>
<dbReference type="OrthoDB" id="5392716at2759"/>